<dbReference type="AlphaFoldDB" id="A0A5J4W0U3"/>
<sequence length="101" mass="11870">MENSQEDKDLIPYKGVLPVSFETRRLLRERRFQKRLIVNSEPFSVFKWRSTQQKPQSQDGFYQEILRPLCGIKDVVQQEEVCSNFKIILIHINSSTPIDSA</sequence>
<protein>
    <submittedName>
        <fullName evidence="1">Uncharacterized protein</fullName>
    </submittedName>
</protein>
<organism evidence="1 2">
    <name type="scientific">Streblomastix strix</name>
    <dbReference type="NCBI Taxonomy" id="222440"/>
    <lineage>
        <taxon>Eukaryota</taxon>
        <taxon>Metamonada</taxon>
        <taxon>Preaxostyla</taxon>
        <taxon>Oxymonadida</taxon>
        <taxon>Streblomastigidae</taxon>
        <taxon>Streblomastix</taxon>
    </lineage>
</organism>
<evidence type="ECO:0000313" key="1">
    <source>
        <dbReference type="EMBL" id="KAA6388129.1"/>
    </source>
</evidence>
<dbReference type="EMBL" id="SNRW01004108">
    <property type="protein sequence ID" value="KAA6388129.1"/>
    <property type="molecule type" value="Genomic_DNA"/>
</dbReference>
<accession>A0A5J4W0U3</accession>
<gene>
    <name evidence="1" type="ORF">EZS28_016342</name>
</gene>
<reference evidence="1 2" key="1">
    <citation type="submission" date="2019-03" db="EMBL/GenBank/DDBJ databases">
        <title>Single cell metagenomics reveals metabolic interactions within the superorganism composed of flagellate Streblomastix strix and complex community of Bacteroidetes bacteria on its surface.</title>
        <authorList>
            <person name="Treitli S.C."/>
            <person name="Kolisko M."/>
            <person name="Husnik F."/>
            <person name="Keeling P."/>
            <person name="Hampl V."/>
        </authorList>
    </citation>
    <scope>NUCLEOTIDE SEQUENCE [LARGE SCALE GENOMIC DNA]</scope>
    <source>
        <strain evidence="1">ST1C</strain>
    </source>
</reference>
<evidence type="ECO:0000313" key="2">
    <source>
        <dbReference type="Proteomes" id="UP000324800"/>
    </source>
</evidence>
<proteinExistence type="predicted"/>
<dbReference type="Proteomes" id="UP000324800">
    <property type="component" value="Unassembled WGS sequence"/>
</dbReference>
<name>A0A5J4W0U3_9EUKA</name>
<comment type="caution">
    <text evidence="1">The sequence shown here is derived from an EMBL/GenBank/DDBJ whole genome shotgun (WGS) entry which is preliminary data.</text>
</comment>